<evidence type="ECO:0000313" key="4">
    <source>
        <dbReference type="Proteomes" id="UP000600139"/>
    </source>
</evidence>
<dbReference type="EMBL" id="JAENIK010000011">
    <property type="protein sequence ID" value="MBK1816497.1"/>
    <property type="molecule type" value="Genomic_DNA"/>
</dbReference>
<sequence length="152" mass="17316">MKSWTVTIPLEAFSCWLLVTTALCVTGSLMGPFTYWVEVVRDEMGQADEISEREKWAAGRVEGIPFVGKVLFHRLPVIKVLLLKLRHFRTVCPINVRLLLLKSLYAVLRKLPKVGLALNPRLPFRRPRNTDATHNSENGPDQREHGSDNDLQ</sequence>
<proteinExistence type="predicted"/>
<gene>
    <name evidence="3" type="ORF">JIN84_12800</name>
</gene>
<keyword evidence="2" id="KW-0472">Membrane</keyword>
<dbReference type="AlphaFoldDB" id="A0A934R515"/>
<keyword evidence="4" id="KW-1185">Reference proteome</keyword>
<feature type="transmembrane region" description="Helical" evidence="2">
    <location>
        <begin position="12"/>
        <end position="37"/>
    </location>
</feature>
<keyword evidence="2" id="KW-1133">Transmembrane helix</keyword>
<keyword evidence="2" id="KW-0812">Transmembrane</keyword>
<accession>A0A934R515</accession>
<dbReference type="Proteomes" id="UP000600139">
    <property type="component" value="Unassembled WGS sequence"/>
</dbReference>
<feature type="compositionally biased region" description="Polar residues" evidence="1">
    <location>
        <begin position="130"/>
        <end position="139"/>
    </location>
</feature>
<feature type="compositionally biased region" description="Basic and acidic residues" evidence="1">
    <location>
        <begin position="140"/>
        <end position="152"/>
    </location>
</feature>
<evidence type="ECO:0000256" key="1">
    <source>
        <dbReference type="SAM" id="MobiDB-lite"/>
    </source>
</evidence>
<name>A0A934R515_9BACT</name>
<comment type="caution">
    <text evidence="3">The sequence shown here is derived from an EMBL/GenBank/DDBJ whole genome shotgun (WGS) entry which is preliminary data.</text>
</comment>
<protein>
    <submittedName>
        <fullName evidence="3">Uncharacterized protein</fullName>
    </submittedName>
</protein>
<evidence type="ECO:0000256" key="2">
    <source>
        <dbReference type="SAM" id="Phobius"/>
    </source>
</evidence>
<reference evidence="3" key="1">
    <citation type="submission" date="2021-01" db="EMBL/GenBank/DDBJ databases">
        <title>Modified the classification status of verrucomicrobia.</title>
        <authorList>
            <person name="Feng X."/>
        </authorList>
    </citation>
    <scope>NUCLEOTIDE SEQUENCE</scope>
    <source>
        <strain evidence="3">JCM 18052</strain>
    </source>
</reference>
<dbReference type="RefSeq" id="WP_200351430.1">
    <property type="nucleotide sequence ID" value="NZ_BAABHZ010000006.1"/>
</dbReference>
<organism evidence="3 4">
    <name type="scientific">Luteolibacter yonseiensis</name>
    <dbReference type="NCBI Taxonomy" id="1144680"/>
    <lineage>
        <taxon>Bacteria</taxon>
        <taxon>Pseudomonadati</taxon>
        <taxon>Verrucomicrobiota</taxon>
        <taxon>Verrucomicrobiia</taxon>
        <taxon>Verrucomicrobiales</taxon>
        <taxon>Verrucomicrobiaceae</taxon>
        <taxon>Luteolibacter</taxon>
    </lineage>
</organism>
<evidence type="ECO:0000313" key="3">
    <source>
        <dbReference type="EMBL" id="MBK1816497.1"/>
    </source>
</evidence>
<feature type="region of interest" description="Disordered" evidence="1">
    <location>
        <begin position="125"/>
        <end position="152"/>
    </location>
</feature>